<dbReference type="GO" id="GO:0046872">
    <property type="term" value="F:metal ion binding"/>
    <property type="evidence" value="ECO:0007669"/>
    <property type="project" value="InterPro"/>
</dbReference>
<dbReference type="InterPro" id="IPR006121">
    <property type="entry name" value="HMA_dom"/>
</dbReference>
<keyword evidence="3" id="KW-1185">Reference proteome</keyword>
<organism evidence="2 3">
    <name type="scientific">Magnetofaba australis IT-1</name>
    <dbReference type="NCBI Taxonomy" id="1434232"/>
    <lineage>
        <taxon>Bacteria</taxon>
        <taxon>Pseudomonadati</taxon>
        <taxon>Pseudomonadota</taxon>
        <taxon>Magnetococcia</taxon>
        <taxon>Magnetococcales</taxon>
        <taxon>Magnetococcaceae</taxon>
        <taxon>Magnetofaba</taxon>
    </lineage>
</organism>
<comment type="caution">
    <text evidence="2">The sequence shown here is derived from an EMBL/GenBank/DDBJ whole genome shotgun (WGS) entry which is preliminary data.</text>
</comment>
<dbReference type="InterPro" id="IPR036163">
    <property type="entry name" value="HMA_dom_sf"/>
</dbReference>
<evidence type="ECO:0000313" key="3">
    <source>
        <dbReference type="Proteomes" id="UP000194003"/>
    </source>
</evidence>
<accession>A0A1Y2K584</accession>
<reference evidence="2 3" key="1">
    <citation type="journal article" date="2016" name="BMC Genomics">
        <title>Combined genomic and structural analyses of a cultured magnetotactic bacterium reveals its niche adaptation to a dynamic environment.</title>
        <authorList>
            <person name="Araujo A.C."/>
            <person name="Morillo V."/>
            <person name="Cypriano J."/>
            <person name="Teixeira L.C."/>
            <person name="Leao P."/>
            <person name="Lyra S."/>
            <person name="Almeida L.G."/>
            <person name="Bazylinski D.A."/>
            <person name="Vasconcellos A.T."/>
            <person name="Abreu F."/>
            <person name="Lins U."/>
        </authorList>
    </citation>
    <scope>NUCLEOTIDE SEQUENCE [LARGE SCALE GENOMIC DNA]</scope>
    <source>
        <strain evidence="2 3">IT-1</strain>
    </source>
</reference>
<dbReference type="EMBL" id="LVJN01000019">
    <property type="protein sequence ID" value="OSM04133.1"/>
    <property type="molecule type" value="Genomic_DNA"/>
</dbReference>
<dbReference type="Gene3D" id="3.30.70.100">
    <property type="match status" value="1"/>
</dbReference>
<dbReference type="CDD" id="cd00371">
    <property type="entry name" value="HMA"/>
    <property type="match status" value="1"/>
</dbReference>
<evidence type="ECO:0000313" key="2">
    <source>
        <dbReference type="EMBL" id="OSM04133.1"/>
    </source>
</evidence>
<dbReference type="Pfam" id="PF00403">
    <property type="entry name" value="HMA"/>
    <property type="match status" value="1"/>
</dbReference>
<proteinExistence type="predicted"/>
<dbReference type="Proteomes" id="UP000194003">
    <property type="component" value="Unassembled WGS sequence"/>
</dbReference>
<name>A0A1Y2K584_9PROT</name>
<dbReference type="SUPFAM" id="SSF55008">
    <property type="entry name" value="HMA, heavy metal-associated domain"/>
    <property type="match status" value="1"/>
</dbReference>
<feature type="domain" description="HMA" evidence="1">
    <location>
        <begin position="1"/>
        <end position="58"/>
    </location>
</feature>
<gene>
    <name evidence="2" type="ORF">MAIT1_03593</name>
</gene>
<sequence>MVCPECENIIAEGLSALDGVSTVKAQWEKGLVEISYDLNQTRFEEVEALLSEIGYPPDDGFIARKKRDWTRFTEQNEVDNLKHVGHCCSKPPVGA</sequence>
<dbReference type="PROSITE" id="PS50846">
    <property type="entry name" value="HMA_2"/>
    <property type="match status" value="1"/>
</dbReference>
<dbReference type="AlphaFoldDB" id="A0A1Y2K584"/>
<dbReference type="STRING" id="1434232.MAIT1_03593"/>
<protein>
    <recommendedName>
        <fullName evidence="1">HMA domain-containing protein</fullName>
    </recommendedName>
</protein>
<evidence type="ECO:0000259" key="1">
    <source>
        <dbReference type="PROSITE" id="PS50846"/>
    </source>
</evidence>